<accession>A0A655D158</accession>
<reference evidence="1 2" key="1">
    <citation type="submission" date="2015-03" db="EMBL/GenBank/DDBJ databases">
        <authorList>
            <consortium name="Pathogen Informatics"/>
        </authorList>
    </citation>
    <scope>NUCLEOTIDE SEQUENCE [LARGE SCALE GENOMIC DNA]</scope>
    <source>
        <strain evidence="1 2">A1104</strain>
    </source>
</reference>
<protein>
    <submittedName>
        <fullName evidence="1">Uncharacterized protein</fullName>
    </submittedName>
</protein>
<sequence length="95" mass="11161">MSPRRHYKSNGRVLVSERAKTNGLPVNAFGGWNTKFARRLPLCRCRSHVWRSLLTVARYGVSVWPGYRIAREVGSSIIRRMLMPCWKRMPTFLRR</sequence>
<proteinExistence type="predicted"/>
<evidence type="ECO:0000313" key="1">
    <source>
        <dbReference type="EMBL" id="CNU40327.1"/>
    </source>
</evidence>
<evidence type="ECO:0000313" key="2">
    <source>
        <dbReference type="Proteomes" id="UP000041314"/>
    </source>
</evidence>
<gene>
    <name evidence="1" type="ORF">ERS008198_02686</name>
</gene>
<dbReference type="AlphaFoldDB" id="A0A655D158"/>
<dbReference type="Proteomes" id="UP000041314">
    <property type="component" value="Unassembled WGS sequence"/>
</dbReference>
<organism evidence="1 2">
    <name type="scientific">Salmonella enterica subsp. enterica serovar Bovismorbificans</name>
    <dbReference type="NCBI Taxonomy" id="58097"/>
    <lineage>
        <taxon>Bacteria</taxon>
        <taxon>Pseudomonadati</taxon>
        <taxon>Pseudomonadota</taxon>
        <taxon>Gammaproteobacteria</taxon>
        <taxon>Enterobacterales</taxon>
        <taxon>Enterobacteriaceae</taxon>
        <taxon>Salmonella</taxon>
    </lineage>
</organism>
<name>A0A655D158_SALET</name>
<dbReference type="EMBL" id="CQPA01000021">
    <property type="protein sequence ID" value="CNU40327.1"/>
    <property type="molecule type" value="Genomic_DNA"/>
</dbReference>